<accession>A0AAN8K3A9</accession>
<name>A0AAN8K3A9_PATCE</name>
<feature type="domain" description="VPS9" evidence="3">
    <location>
        <begin position="573"/>
        <end position="727"/>
    </location>
</feature>
<dbReference type="AlphaFoldDB" id="A0AAN8K3A9"/>
<evidence type="ECO:0000313" key="5">
    <source>
        <dbReference type="Proteomes" id="UP001347796"/>
    </source>
</evidence>
<dbReference type="GO" id="GO:0016192">
    <property type="term" value="P:vesicle-mediated transport"/>
    <property type="evidence" value="ECO:0007669"/>
    <property type="project" value="InterPro"/>
</dbReference>
<gene>
    <name evidence="4" type="ORF">SNE40_007285</name>
</gene>
<dbReference type="PANTHER" id="PTHR23101:SF98">
    <property type="entry name" value="VPS9 DOMAIN-CONTAINING PROTEIN 1"/>
    <property type="match status" value="1"/>
</dbReference>
<keyword evidence="5" id="KW-1185">Reference proteome</keyword>
<protein>
    <recommendedName>
        <fullName evidence="3">VPS9 domain-containing protein</fullName>
    </recommendedName>
</protein>
<dbReference type="InterPro" id="IPR045046">
    <property type="entry name" value="Vps9-like"/>
</dbReference>
<feature type="compositionally biased region" description="Basic and acidic residues" evidence="2">
    <location>
        <begin position="339"/>
        <end position="351"/>
    </location>
</feature>
<organism evidence="4 5">
    <name type="scientific">Patella caerulea</name>
    <name type="common">Rayed Mediterranean limpet</name>
    <dbReference type="NCBI Taxonomy" id="87958"/>
    <lineage>
        <taxon>Eukaryota</taxon>
        <taxon>Metazoa</taxon>
        <taxon>Spiralia</taxon>
        <taxon>Lophotrochozoa</taxon>
        <taxon>Mollusca</taxon>
        <taxon>Gastropoda</taxon>
        <taxon>Patellogastropoda</taxon>
        <taxon>Patelloidea</taxon>
        <taxon>Patellidae</taxon>
        <taxon>Patella</taxon>
    </lineage>
</organism>
<dbReference type="SMART" id="SM00167">
    <property type="entry name" value="VPS9"/>
    <property type="match status" value="1"/>
</dbReference>
<evidence type="ECO:0000259" key="3">
    <source>
        <dbReference type="PROSITE" id="PS51205"/>
    </source>
</evidence>
<dbReference type="SUPFAM" id="SSF109993">
    <property type="entry name" value="VPS9 domain"/>
    <property type="match status" value="1"/>
</dbReference>
<keyword evidence="1" id="KW-0175">Coiled coil</keyword>
<dbReference type="Gene3D" id="1.20.1050.80">
    <property type="entry name" value="VPS9 domain"/>
    <property type="match status" value="1"/>
</dbReference>
<evidence type="ECO:0000256" key="1">
    <source>
        <dbReference type="SAM" id="Coils"/>
    </source>
</evidence>
<feature type="region of interest" description="Disordered" evidence="2">
    <location>
        <begin position="441"/>
        <end position="467"/>
    </location>
</feature>
<sequence>MDPCLTKVMRSIGGALKLDDNNNYHDAYLQYVECVLNIASNLLQYVRADGGKIIISKSVEKQIELGKQCMERLSSLREEFTTFEQTKTTQSPDSHVKQIGRFAAPVPPLPSNNIDSAYSLKRTLTPTEIAFRQNQSIMRAYKARMAKMSSGNPQAASLSLTIQRKLAENLAIANAQEQALSEKMKDTQRRLDDQAARRFASPVGMSEDEQEQRHIYKKILQYEQQAKWLLEWRKKLSNSPKDSVIISQLITEILRCEDHPLTVLLKKYQYKIYERLYPLVSTKMANINEISVPLPPKYYPSNITPTEMSPEKVDNEKSVECVDGAKNVDIGNNNNNQTDNKDDCDIDRSKNVDIGNNNIETENKGDCDNGSSGNVDVGNNGIDKDNKDDCDIVSDTENVMKNLEIAVDKNEQLRQNLEEENQKVSLTYRSLSKEYEQYNDEDMDDLFDDDNDDAGRPECDKADYLPKPSNRDSYVVLSVKDVNQQSNSKDKFFNFRRQSLECEKLKDEAYSRHLKSMSQDVHNALEKLIVMFAIAYEELDSAEGQDQCYASLEEPFFKPIWKYLLTLFRLSNKNQEIALAYNMTKHTLSTPEDYGVSKKLCLTSDMKGLLPFQSAIDELCKLKNHYTMLSKLECVVNVCRLVCDCVENFYVTKQIEDGEISSTPSVGADDLLPILTYIVIKSGIPQLISECQAMAEFIHEGYIMGEEGYCLTSLQTAITYVCSTDKS</sequence>
<feature type="compositionally biased region" description="Basic and acidic residues" evidence="2">
    <location>
        <begin position="453"/>
        <end position="464"/>
    </location>
</feature>
<dbReference type="GO" id="GO:0005829">
    <property type="term" value="C:cytosol"/>
    <property type="evidence" value="ECO:0007669"/>
    <property type="project" value="TreeGrafter"/>
</dbReference>
<feature type="compositionally biased region" description="Low complexity" evidence="2">
    <location>
        <begin position="327"/>
        <end position="338"/>
    </location>
</feature>
<feature type="coiled-coil region" evidence="1">
    <location>
        <begin position="393"/>
        <end position="441"/>
    </location>
</feature>
<evidence type="ECO:0000256" key="2">
    <source>
        <dbReference type="SAM" id="MobiDB-lite"/>
    </source>
</evidence>
<reference evidence="4 5" key="1">
    <citation type="submission" date="2024-01" db="EMBL/GenBank/DDBJ databases">
        <title>The genome of the rayed Mediterranean limpet Patella caerulea (Linnaeus, 1758).</title>
        <authorList>
            <person name="Anh-Thu Weber A."/>
            <person name="Halstead-Nussloch G."/>
        </authorList>
    </citation>
    <scope>NUCLEOTIDE SEQUENCE [LARGE SCALE GENOMIC DNA]</scope>
    <source>
        <strain evidence="4">AATW-2023a</strain>
        <tissue evidence="4">Whole specimen</tissue>
    </source>
</reference>
<dbReference type="GO" id="GO:0005085">
    <property type="term" value="F:guanyl-nucleotide exchange factor activity"/>
    <property type="evidence" value="ECO:0007669"/>
    <property type="project" value="InterPro"/>
</dbReference>
<feature type="region of interest" description="Disordered" evidence="2">
    <location>
        <begin position="324"/>
        <end position="372"/>
    </location>
</feature>
<dbReference type="PANTHER" id="PTHR23101">
    <property type="entry name" value="RAB GDP/GTP EXCHANGE FACTOR"/>
    <property type="match status" value="1"/>
</dbReference>
<dbReference type="GO" id="GO:0031267">
    <property type="term" value="F:small GTPase binding"/>
    <property type="evidence" value="ECO:0007669"/>
    <property type="project" value="TreeGrafter"/>
</dbReference>
<feature type="coiled-coil region" evidence="1">
    <location>
        <begin position="170"/>
        <end position="197"/>
    </location>
</feature>
<dbReference type="Pfam" id="PF02204">
    <property type="entry name" value="VPS9"/>
    <property type="match status" value="1"/>
</dbReference>
<dbReference type="EMBL" id="JAZGQO010000006">
    <property type="protein sequence ID" value="KAK6184938.1"/>
    <property type="molecule type" value="Genomic_DNA"/>
</dbReference>
<comment type="caution">
    <text evidence="4">The sequence shown here is derived from an EMBL/GenBank/DDBJ whole genome shotgun (WGS) entry which is preliminary data.</text>
</comment>
<dbReference type="PROSITE" id="PS51205">
    <property type="entry name" value="VPS9"/>
    <property type="match status" value="1"/>
</dbReference>
<feature type="compositionally biased region" description="Acidic residues" evidence="2">
    <location>
        <begin position="441"/>
        <end position="452"/>
    </location>
</feature>
<dbReference type="InterPro" id="IPR037191">
    <property type="entry name" value="VPS9_dom_sf"/>
</dbReference>
<dbReference type="Proteomes" id="UP001347796">
    <property type="component" value="Unassembled WGS sequence"/>
</dbReference>
<proteinExistence type="predicted"/>
<dbReference type="GO" id="GO:0030139">
    <property type="term" value="C:endocytic vesicle"/>
    <property type="evidence" value="ECO:0007669"/>
    <property type="project" value="TreeGrafter"/>
</dbReference>
<dbReference type="InterPro" id="IPR003123">
    <property type="entry name" value="VPS9"/>
</dbReference>
<evidence type="ECO:0000313" key="4">
    <source>
        <dbReference type="EMBL" id="KAK6184938.1"/>
    </source>
</evidence>